<dbReference type="EMBL" id="JABJXA010000126">
    <property type="protein sequence ID" value="MBB1260896.1"/>
    <property type="molecule type" value="Genomic_DNA"/>
</dbReference>
<protein>
    <submittedName>
        <fullName evidence="4">Transcriptional regulator</fullName>
    </submittedName>
</protein>
<dbReference type="EMBL" id="VJYK02000279">
    <property type="protein sequence ID" value="MQS04380.1"/>
    <property type="molecule type" value="Genomic_DNA"/>
</dbReference>
<dbReference type="Proteomes" id="UP000320857">
    <property type="component" value="Unassembled WGS sequence"/>
</dbReference>
<keyword evidence="5" id="KW-1185">Reference proteome</keyword>
<reference evidence="4 5" key="1">
    <citation type="submission" date="2019-10" db="EMBL/GenBank/DDBJ databases">
        <title>Streptomyces sp. nov., a novel actinobacterium isolated from alkaline environment.</title>
        <authorList>
            <person name="Golinska P."/>
        </authorList>
    </citation>
    <scope>NUCLEOTIDE SEQUENCE [LARGE SCALE GENOMIC DNA]</scope>
    <source>
        <strain evidence="4 5">OF1</strain>
    </source>
</reference>
<dbReference type="RefSeq" id="WP_143650255.1">
    <property type="nucleotide sequence ID" value="NZ_JABJWZ010000042.1"/>
</dbReference>
<evidence type="ECO:0000313" key="3">
    <source>
        <dbReference type="EMBL" id="MBB1260896.1"/>
    </source>
</evidence>
<evidence type="ECO:0000313" key="5">
    <source>
        <dbReference type="Proteomes" id="UP000320857"/>
    </source>
</evidence>
<dbReference type="AlphaFoldDB" id="A0A5P0YWK2"/>
<name>A0A5P0YWK2_9ACTN</name>
<gene>
    <name evidence="4" type="ORF">FNX44_021400</name>
    <name evidence="2" type="ORF">H3146_07385</name>
    <name evidence="3" type="ORF">H3147_19020</name>
</gene>
<evidence type="ECO:0000313" key="7">
    <source>
        <dbReference type="Proteomes" id="UP000525686"/>
    </source>
</evidence>
<dbReference type="Proteomes" id="UP000525686">
    <property type="component" value="Unassembled WGS sequence"/>
</dbReference>
<dbReference type="OrthoDB" id="3217562at2"/>
<reference evidence="6 7" key="2">
    <citation type="submission" date="2020-05" db="EMBL/GenBank/DDBJ databases">
        <title>Classification of alakaliphilic streptomycetes isolated from an alkaline soil next to Lonar Crater, India and a proposal for the recognition of Streptomyces alkaliterrae sp. nov.</title>
        <authorList>
            <person name="Golinska P."/>
        </authorList>
    </citation>
    <scope>NUCLEOTIDE SEQUENCE [LARGE SCALE GENOMIC DNA]</scope>
    <source>
        <strain evidence="7">OF3</strain>
        <strain evidence="6">OF8</strain>
    </source>
</reference>
<comment type="caution">
    <text evidence="4">The sequence shown here is derived from an EMBL/GenBank/DDBJ whole genome shotgun (WGS) entry which is preliminary data.</text>
</comment>
<evidence type="ECO:0000313" key="6">
    <source>
        <dbReference type="Proteomes" id="UP000517765"/>
    </source>
</evidence>
<sequence length="427" mass="46173">MTRAAGNQRLKAARTAAGYPSQQKLADALTSAAQHLGMRGVTVGVRQVRRWESSKPPWPHPDLQRALVHLLGQPIENLGFTAPWAAGEAPPPVGGKSGAATDSRGRARLAPVPVSPRLVAQPANVAADIEAVTRAHRRMYWSVAPATLSSAVLEHARLGCALLPEVAGAHHRRLAAAVSESYLLAGRIQFFDLRETEQARDTLLLALQAAGEADDSLLGAAVLAHTAFIPGWDGLREEAYERMVAARTYARRGAASPEFLAWLDAVEAECETRSGNFRTALNLIRHAEDLLDSATGDEPESPPWMDWFSPVRLAAFKGNTQLKAGHLPQARDTLARALDVLPPDSDKQRTVVLADLAAVEAAAGAAPAACRYATQALEQLAVTWYATGMERVREVRRALQPWQAERCVRELDDRLYAWGTTVSALAR</sequence>
<reference evidence="2" key="3">
    <citation type="journal article" name="Syst. Appl. Microbiol.">
        <title>Streptomyces alkaliterrae sp. nov., isolated from an alkaline soil, and emended descriptions of Streptomyces alkaliphilus, Streptomyces calidiresistens and Streptomyces durbertensis.</title>
        <authorList>
            <person name="Swiecimska M."/>
            <person name="Golinska P."/>
            <person name="Nouioui I."/>
            <person name="Wypij M."/>
            <person name="Rai M."/>
            <person name="Sangal V."/>
            <person name="Goodfellow M."/>
        </authorList>
    </citation>
    <scope>NUCLEOTIDE SEQUENCE</scope>
    <source>
        <strain evidence="2">OF3</strain>
        <strain evidence="3">OF8</strain>
    </source>
</reference>
<accession>A0A5P0YWK2</accession>
<evidence type="ECO:0000256" key="1">
    <source>
        <dbReference type="SAM" id="MobiDB-lite"/>
    </source>
</evidence>
<feature type="region of interest" description="Disordered" evidence="1">
    <location>
        <begin position="82"/>
        <end position="104"/>
    </location>
</feature>
<dbReference type="SUPFAM" id="SSF48452">
    <property type="entry name" value="TPR-like"/>
    <property type="match status" value="1"/>
</dbReference>
<dbReference type="InterPro" id="IPR011990">
    <property type="entry name" value="TPR-like_helical_dom_sf"/>
</dbReference>
<evidence type="ECO:0000313" key="2">
    <source>
        <dbReference type="EMBL" id="MBB1253193.1"/>
    </source>
</evidence>
<dbReference type="Proteomes" id="UP000517765">
    <property type="component" value="Unassembled WGS sequence"/>
</dbReference>
<dbReference type="EMBL" id="JABJWZ010000042">
    <property type="protein sequence ID" value="MBB1253193.1"/>
    <property type="molecule type" value="Genomic_DNA"/>
</dbReference>
<evidence type="ECO:0000313" key="4">
    <source>
        <dbReference type="EMBL" id="MQS04380.1"/>
    </source>
</evidence>
<proteinExistence type="predicted"/>
<organism evidence="4 5">
    <name type="scientific">Streptomyces alkaliterrae</name>
    <dbReference type="NCBI Taxonomy" id="2213162"/>
    <lineage>
        <taxon>Bacteria</taxon>
        <taxon>Bacillati</taxon>
        <taxon>Actinomycetota</taxon>
        <taxon>Actinomycetes</taxon>
        <taxon>Kitasatosporales</taxon>
        <taxon>Streptomycetaceae</taxon>
        <taxon>Streptomyces</taxon>
    </lineage>
</organism>